<dbReference type="InterPro" id="IPR008801">
    <property type="entry name" value="RALF"/>
</dbReference>
<proteinExistence type="inferred from homology"/>
<sequence length="99" mass="10117">MANATPSSPALLLLLLLLSAASAAAASDSGSSVGECAVFEEVSRRVLAGGMGDYINYAALRPDSVPCSHRGASYSNCRPGAQAHPYSRGCSTITHCRSS</sequence>
<protein>
    <recommendedName>
        <fullName evidence="7">Rapid alkalinization factor-like</fullName>
    </recommendedName>
</protein>
<keyword evidence="2" id="KW-0372">Hormone</keyword>
<name>A0A6V7PGE1_ANACO</name>
<dbReference type="AlphaFoldDB" id="A0A6V7PGE1"/>
<keyword evidence="3 5" id="KW-0732">Signal</keyword>
<dbReference type="GO" id="GO:0005179">
    <property type="term" value="F:hormone activity"/>
    <property type="evidence" value="ECO:0007669"/>
    <property type="project" value="UniProtKB-KW"/>
</dbReference>
<dbReference type="GO" id="GO:0019722">
    <property type="term" value="P:calcium-mediated signaling"/>
    <property type="evidence" value="ECO:0007669"/>
    <property type="project" value="TreeGrafter"/>
</dbReference>
<dbReference type="EMBL" id="LR862130">
    <property type="protein sequence ID" value="CAD1829915.1"/>
    <property type="molecule type" value="Genomic_DNA"/>
</dbReference>
<dbReference type="GO" id="GO:0009506">
    <property type="term" value="C:plasmodesma"/>
    <property type="evidence" value="ECO:0007669"/>
    <property type="project" value="TreeGrafter"/>
</dbReference>
<evidence type="ECO:0000256" key="3">
    <source>
        <dbReference type="ARBA" id="ARBA00022729"/>
    </source>
</evidence>
<evidence type="ECO:0008006" key="7">
    <source>
        <dbReference type="Google" id="ProtNLM"/>
    </source>
</evidence>
<evidence type="ECO:0000256" key="1">
    <source>
        <dbReference type="ARBA" id="ARBA00009178"/>
    </source>
</evidence>
<gene>
    <name evidence="6" type="ORF">CB5_LOCUS13126</name>
</gene>
<dbReference type="Pfam" id="PF05498">
    <property type="entry name" value="RALF"/>
    <property type="match status" value="1"/>
</dbReference>
<comment type="similarity">
    <text evidence="1">Belongs to the plant rapid alkalinization factor (RALF) family.</text>
</comment>
<keyword evidence="4" id="KW-1015">Disulfide bond</keyword>
<accession>A0A6V7PGE1</accession>
<organism evidence="6">
    <name type="scientific">Ananas comosus var. bracteatus</name>
    <name type="common">red pineapple</name>
    <dbReference type="NCBI Taxonomy" id="296719"/>
    <lineage>
        <taxon>Eukaryota</taxon>
        <taxon>Viridiplantae</taxon>
        <taxon>Streptophyta</taxon>
        <taxon>Embryophyta</taxon>
        <taxon>Tracheophyta</taxon>
        <taxon>Spermatophyta</taxon>
        <taxon>Magnoliopsida</taxon>
        <taxon>Liliopsida</taxon>
        <taxon>Poales</taxon>
        <taxon>Bromeliaceae</taxon>
        <taxon>Bromelioideae</taxon>
        <taxon>Ananas</taxon>
    </lineage>
</organism>
<evidence type="ECO:0000313" key="6">
    <source>
        <dbReference type="EMBL" id="CAD1829915.1"/>
    </source>
</evidence>
<dbReference type="PANTHER" id="PTHR33136">
    <property type="entry name" value="RAPID ALKALINIZATION FACTOR-LIKE"/>
    <property type="match status" value="1"/>
</dbReference>
<evidence type="ECO:0000256" key="5">
    <source>
        <dbReference type="SAM" id="SignalP"/>
    </source>
</evidence>
<evidence type="ECO:0000256" key="4">
    <source>
        <dbReference type="ARBA" id="ARBA00023157"/>
    </source>
</evidence>
<feature type="signal peptide" evidence="5">
    <location>
        <begin position="1"/>
        <end position="26"/>
    </location>
</feature>
<reference evidence="6" key="1">
    <citation type="submission" date="2020-07" db="EMBL/GenBank/DDBJ databases">
        <authorList>
            <person name="Lin J."/>
        </authorList>
    </citation>
    <scope>NUCLEOTIDE SEQUENCE</scope>
</reference>
<feature type="chain" id="PRO_5028346084" description="Rapid alkalinization factor-like" evidence="5">
    <location>
        <begin position="27"/>
        <end position="99"/>
    </location>
</feature>
<dbReference type="PANTHER" id="PTHR33136:SF13">
    <property type="entry name" value="OS10G0328900 PROTEIN"/>
    <property type="match status" value="1"/>
</dbReference>
<evidence type="ECO:0000256" key="2">
    <source>
        <dbReference type="ARBA" id="ARBA00022702"/>
    </source>
</evidence>